<name>A0A6J1SG88_FRAOC</name>
<evidence type="ECO:0000256" key="1">
    <source>
        <dbReference type="SAM" id="MobiDB-lite"/>
    </source>
</evidence>
<sequence length="127" mass="14637">MDVSDRPPRSIWYRFRLKKYEIKERERPKSWAYGNYRQLAMLNDEGRGMQQVLSTAPRPQTRQSMPPAPPVRAITTQISSVTSLPTTEKQQEDDVEGNSSESSKDIKETRSESGLESNTKKSEALWF</sequence>
<evidence type="ECO:0000313" key="3">
    <source>
        <dbReference type="RefSeq" id="XP_026278320.1"/>
    </source>
</evidence>
<reference evidence="3" key="1">
    <citation type="submission" date="2025-08" db="UniProtKB">
        <authorList>
            <consortium name="RefSeq"/>
        </authorList>
    </citation>
    <scope>IDENTIFICATION</scope>
    <source>
        <tissue evidence="3">Whole organism</tissue>
    </source>
</reference>
<gene>
    <name evidence="3" type="primary">LOC113206443</name>
</gene>
<dbReference type="GeneID" id="113206443"/>
<feature type="region of interest" description="Disordered" evidence="1">
    <location>
        <begin position="49"/>
        <end position="127"/>
    </location>
</feature>
<organism evidence="2 3">
    <name type="scientific">Frankliniella occidentalis</name>
    <name type="common">Western flower thrips</name>
    <name type="synonym">Euthrips occidentalis</name>
    <dbReference type="NCBI Taxonomy" id="133901"/>
    <lineage>
        <taxon>Eukaryota</taxon>
        <taxon>Metazoa</taxon>
        <taxon>Ecdysozoa</taxon>
        <taxon>Arthropoda</taxon>
        <taxon>Hexapoda</taxon>
        <taxon>Insecta</taxon>
        <taxon>Pterygota</taxon>
        <taxon>Neoptera</taxon>
        <taxon>Paraneoptera</taxon>
        <taxon>Thysanoptera</taxon>
        <taxon>Terebrantia</taxon>
        <taxon>Thripoidea</taxon>
        <taxon>Thripidae</taxon>
        <taxon>Frankliniella</taxon>
    </lineage>
</organism>
<protein>
    <submittedName>
        <fullName evidence="3">Uncharacterized protein LOC113206443</fullName>
    </submittedName>
</protein>
<dbReference type="KEGG" id="foc:113206443"/>
<dbReference type="AlphaFoldDB" id="A0A6J1SG88"/>
<evidence type="ECO:0000313" key="2">
    <source>
        <dbReference type="Proteomes" id="UP000504606"/>
    </source>
</evidence>
<proteinExistence type="predicted"/>
<keyword evidence="2" id="KW-1185">Reference proteome</keyword>
<feature type="compositionally biased region" description="Polar residues" evidence="1">
    <location>
        <begin position="74"/>
        <end position="88"/>
    </location>
</feature>
<accession>A0A6J1SG88</accession>
<dbReference type="RefSeq" id="XP_026278320.1">
    <property type="nucleotide sequence ID" value="XM_026422535.2"/>
</dbReference>
<dbReference type="Proteomes" id="UP000504606">
    <property type="component" value="Unplaced"/>
</dbReference>
<feature type="compositionally biased region" description="Basic and acidic residues" evidence="1">
    <location>
        <begin position="102"/>
        <end position="127"/>
    </location>
</feature>
<feature type="compositionally biased region" description="Polar residues" evidence="1">
    <location>
        <begin position="51"/>
        <end position="64"/>
    </location>
</feature>